<dbReference type="SUPFAM" id="SSF55785">
    <property type="entry name" value="PYP-like sensor domain (PAS domain)"/>
    <property type="match status" value="1"/>
</dbReference>
<organism evidence="10 11">
    <name type="scientific">Tritrichomonas foetus</name>
    <dbReference type="NCBI Taxonomy" id="1144522"/>
    <lineage>
        <taxon>Eukaryota</taxon>
        <taxon>Metamonada</taxon>
        <taxon>Parabasalia</taxon>
        <taxon>Tritrichomonadida</taxon>
        <taxon>Tritrichomonadidae</taxon>
        <taxon>Tritrichomonas</taxon>
    </lineage>
</organism>
<gene>
    <name evidence="10" type="ORF">TRFO_36822</name>
</gene>
<evidence type="ECO:0000256" key="2">
    <source>
        <dbReference type="ARBA" id="ARBA00022692"/>
    </source>
</evidence>
<dbReference type="PANTHER" id="PTHR11920:SF335">
    <property type="entry name" value="GUANYLATE CYCLASE"/>
    <property type="match status" value="1"/>
</dbReference>
<evidence type="ECO:0000313" key="11">
    <source>
        <dbReference type="Proteomes" id="UP000179807"/>
    </source>
</evidence>
<sequence>MATHATSTNTGISMASFSSSERFPKSLQVWIIFAKFTAIYPEESQQLSFIIHGMMKNRMKGSFAKHTILQIMAIIKQREPNLIPELKKKLNYIGKHVSSCKAKVRYIWELVLQGNVNEMEGMIIKANKSIKSTNSEFQELIGKFPNNRFVARAYVRFLRDVVADHQKSSEWASKCNLLHKGLPVTPDNAHELGVLAFPNLPKEQKAIRHQATFNNNFTEDTLTQEIDENEESVAADQEIKLSLKENIQSLQIPAYTLIRALHLGSLACLFILPMILVSIFAPIYIDSVSSVIPHLYSLTKIRSVLFQGMGVMARYVNENMPETRYPDGHKFAGKLLFPCPTYEEYFVPQLKEPEQAGAGWGSTFDSRGQLVSIAQAVASLMGLIDPIKHYKIGNEAMDNVRKNLFDKIHWVTFIDDLKYTDYWTIFSDNMSHLIITELHEKTSFDKIISHYMTYYSELLNLEKIPHDAYNKHYLMNTLNNLENVTSTVTDTVALMLEYIHSLNSEIQKITSIAEILFIIVVIIWYLFVCCYTIIKLSKDKIMIYKCLTSLQKSVISKVTDQFRILKKDDEEMRSTRSKDEELSRQEENLLKLFSTSSDSGNSHSIDNLFTIVIAIFVCAVHLVFSTQVIGKFSVVGTNVEITAPHIEHGQASFAFDWESVVLLQLLPGAVFPSVNFEIAGFTTETILYYINFWQVKAQKEFSILKYGDPEKSITSFATIGVNIDSNLNTHDYCNDSDYSPPTNYHDIYDCMSAEVALAFSENIVVRLSNVYTSTDNNLIYDGDDEDLTNLFHLMQHHVFDRFFYGLFRTMSDTVVASLQKEVPAVNKIGYSIVIVAIILEIFYMFIVSASENNQRYALSLLLMCPTKLVLNNQHIISILSGNFSSKNHDSTTRGAEFYDALVEEMPDSVIIMNQNGIITTVNKASTSLFEINKEDLLGQSIRKLGEIFNEENPFTHVFDSVEDLKNKTGFSKSLSFKKENQNYHVNLTLNILPDAIFLTCRDVTQEVMYNKLIQDEKNRSDSLLASILPARLVSRVAAGEKNISFAVQSATIIFIDIVSFTPWCGSTPADKVMRTLNLMFKYFDYSTSQHPTMTKCKCIGDCYMAAGGIFADVNQPATHAKDVVEFGLEALDNIDKLNQEINENLRIRVGINTGGPIVAGVLGTEKPTFEILDPTINMAQQMEHHGVPMKVHISRAVYELIYGSNFIIKERGQIEVKNGNVVTYLVERGSQK</sequence>
<dbReference type="GO" id="GO:0006355">
    <property type="term" value="P:regulation of DNA-templated transcription"/>
    <property type="evidence" value="ECO:0007669"/>
    <property type="project" value="InterPro"/>
</dbReference>
<accession>A0A1J4JD24</accession>
<comment type="subcellular location">
    <subcellularLocation>
        <location evidence="1">Membrane</location>
    </subcellularLocation>
</comment>
<name>A0A1J4JD24_9EUKA</name>
<dbReference type="Gene3D" id="3.30.450.20">
    <property type="entry name" value="PAS domain"/>
    <property type="match status" value="1"/>
</dbReference>
<dbReference type="CDD" id="cd07302">
    <property type="entry name" value="CHD"/>
    <property type="match status" value="1"/>
</dbReference>
<dbReference type="GO" id="GO:0035556">
    <property type="term" value="P:intracellular signal transduction"/>
    <property type="evidence" value="ECO:0007669"/>
    <property type="project" value="InterPro"/>
</dbReference>
<dbReference type="VEuPathDB" id="TrichDB:TRFO_36822"/>
<dbReference type="RefSeq" id="XP_068350153.1">
    <property type="nucleotide sequence ID" value="XM_068511061.1"/>
</dbReference>
<evidence type="ECO:0000313" key="10">
    <source>
        <dbReference type="EMBL" id="OHS97016.1"/>
    </source>
</evidence>
<evidence type="ECO:0000256" key="7">
    <source>
        <dbReference type="SAM" id="Phobius"/>
    </source>
</evidence>
<dbReference type="NCBIfam" id="TIGR00229">
    <property type="entry name" value="sensory_box"/>
    <property type="match status" value="1"/>
</dbReference>
<dbReference type="PROSITE" id="PS50112">
    <property type="entry name" value="PAS"/>
    <property type="match status" value="1"/>
</dbReference>
<dbReference type="InterPro" id="IPR000014">
    <property type="entry name" value="PAS"/>
</dbReference>
<dbReference type="SMART" id="SM00091">
    <property type="entry name" value="PAS"/>
    <property type="match status" value="1"/>
</dbReference>
<dbReference type="Pfam" id="PF00989">
    <property type="entry name" value="PAS"/>
    <property type="match status" value="1"/>
</dbReference>
<keyword evidence="3" id="KW-0547">Nucleotide-binding</keyword>
<comment type="caution">
    <text evidence="10">The sequence shown here is derived from an EMBL/GenBank/DDBJ whole genome shotgun (WGS) entry which is preliminary data.</text>
</comment>
<feature type="transmembrane region" description="Helical" evidence="7">
    <location>
        <begin position="828"/>
        <end position="846"/>
    </location>
</feature>
<evidence type="ECO:0000256" key="3">
    <source>
        <dbReference type="ARBA" id="ARBA00022741"/>
    </source>
</evidence>
<dbReference type="InterPro" id="IPR001054">
    <property type="entry name" value="A/G_cyclase"/>
</dbReference>
<keyword evidence="6" id="KW-0456">Lyase</keyword>
<feature type="transmembrane region" description="Helical" evidence="7">
    <location>
        <begin position="605"/>
        <end position="624"/>
    </location>
</feature>
<dbReference type="OrthoDB" id="6147412at2759"/>
<reference evidence="10" key="1">
    <citation type="submission" date="2016-10" db="EMBL/GenBank/DDBJ databases">
        <authorList>
            <person name="Benchimol M."/>
            <person name="Almeida L.G."/>
            <person name="Vasconcelos A.T."/>
            <person name="Perreira-Neves A."/>
            <person name="Rosa I.A."/>
            <person name="Tasca T."/>
            <person name="Bogo M.R."/>
            <person name="de Souza W."/>
        </authorList>
    </citation>
    <scope>NUCLEOTIDE SEQUENCE [LARGE SCALE GENOMIC DNA]</scope>
    <source>
        <strain evidence="10">K</strain>
    </source>
</reference>
<keyword evidence="4 7" id="KW-1133">Transmembrane helix</keyword>
<dbReference type="SMART" id="SM00044">
    <property type="entry name" value="CYCc"/>
    <property type="match status" value="1"/>
</dbReference>
<proteinExistence type="predicted"/>
<dbReference type="GO" id="GO:0005886">
    <property type="term" value="C:plasma membrane"/>
    <property type="evidence" value="ECO:0007669"/>
    <property type="project" value="TreeGrafter"/>
</dbReference>
<dbReference type="PANTHER" id="PTHR11920">
    <property type="entry name" value="GUANYLYL CYCLASE"/>
    <property type="match status" value="1"/>
</dbReference>
<protein>
    <submittedName>
        <fullName evidence="10">Adenylate and Guanylate cyclase catalytic domain containing protein</fullName>
    </submittedName>
</protein>
<evidence type="ECO:0000256" key="5">
    <source>
        <dbReference type="ARBA" id="ARBA00023136"/>
    </source>
</evidence>
<evidence type="ECO:0000256" key="4">
    <source>
        <dbReference type="ARBA" id="ARBA00022989"/>
    </source>
</evidence>
<keyword evidence="2 7" id="KW-0812">Transmembrane</keyword>
<dbReference type="GO" id="GO:0004383">
    <property type="term" value="F:guanylate cyclase activity"/>
    <property type="evidence" value="ECO:0007669"/>
    <property type="project" value="TreeGrafter"/>
</dbReference>
<feature type="transmembrane region" description="Helical" evidence="7">
    <location>
        <begin position="515"/>
        <end position="534"/>
    </location>
</feature>
<evidence type="ECO:0000259" key="9">
    <source>
        <dbReference type="PROSITE" id="PS50125"/>
    </source>
</evidence>
<dbReference type="GO" id="GO:0001653">
    <property type="term" value="F:peptide receptor activity"/>
    <property type="evidence" value="ECO:0007669"/>
    <property type="project" value="TreeGrafter"/>
</dbReference>
<evidence type="ECO:0000256" key="6">
    <source>
        <dbReference type="ARBA" id="ARBA00023239"/>
    </source>
</evidence>
<keyword evidence="5 7" id="KW-0472">Membrane</keyword>
<dbReference type="PROSITE" id="PS50125">
    <property type="entry name" value="GUANYLATE_CYCLASE_2"/>
    <property type="match status" value="1"/>
</dbReference>
<dbReference type="Gene3D" id="3.30.70.1230">
    <property type="entry name" value="Nucleotide cyclase"/>
    <property type="match status" value="1"/>
</dbReference>
<dbReference type="InterPro" id="IPR029787">
    <property type="entry name" value="Nucleotide_cyclase"/>
</dbReference>
<feature type="transmembrane region" description="Helical" evidence="7">
    <location>
        <begin position="260"/>
        <end position="285"/>
    </location>
</feature>
<dbReference type="GO" id="GO:0007168">
    <property type="term" value="P:receptor guanylyl cyclase signaling pathway"/>
    <property type="evidence" value="ECO:0007669"/>
    <property type="project" value="TreeGrafter"/>
</dbReference>
<dbReference type="InterPro" id="IPR035965">
    <property type="entry name" value="PAS-like_dom_sf"/>
</dbReference>
<dbReference type="AlphaFoldDB" id="A0A1J4JD24"/>
<dbReference type="Proteomes" id="UP000179807">
    <property type="component" value="Unassembled WGS sequence"/>
</dbReference>
<dbReference type="EMBL" id="MLAK01001142">
    <property type="protein sequence ID" value="OHS97016.1"/>
    <property type="molecule type" value="Genomic_DNA"/>
</dbReference>
<dbReference type="SUPFAM" id="SSF55073">
    <property type="entry name" value="Nucleotide cyclase"/>
    <property type="match status" value="1"/>
</dbReference>
<feature type="domain" description="PAS" evidence="8">
    <location>
        <begin position="894"/>
        <end position="952"/>
    </location>
</feature>
<evidence type="ECO:0000259" key="8">
    <source>
        <dbReference type="PROSITE" id="PS50112"/>
    </source>
</evidence>
<dbReference type="GO" id="GO:0004016">
    <property type="term" value="F:adenylate cyclase activity"/>
    <property type="evidence" value="ECO:0007669"/>
    <property type="project" value="TreeGrafter"/>
</dbReference>
<feature type="domain" description="Guanylate cyclase" evidence="9">
    <location>
        <begin position="1051"/>
        <end position="1183"/>
    </location>
</feature>
<keyword evidence="11" id="KW-1185">Reference proteome</keyword>
<dbReference type="Pfam" id="PF00211">
    <property type="entry name" value="Guanylate_cyc"/>
    <property type="match status" value="1"/>
</dbReference>
<dbReference type="GeneID" id="94845765"/>
<dbReference type="InterPro" id="IPR050401">
    <property type="entry name" value="Cyclic_nucleotide_synthase"/>
</dbReference>
<evidence type="ECO:0000256" key="1">
    <source>
        <dbReference type="ARBA" id="ARBA00004370"/>
    </source>
</evidence>
<dbReference type="GO" id="GO:0000166">
    <property type="term" value="F:nucleotide binding"/>
    <property type="evidence" value="ECO:0007669"/>
    <property type="project" value="UniProtKB-KW"/>
</dbReference>
<dbReference type="InterPro" id="IPR013767">
    <property type="entry name" value="PAS_fold"/>
</dbReference>